<dbReference type="PANTHER" id="PTHR13135">
    <property type="entry name" value="CYTOSOLIC RESINIFERATOXIN BINDING PROTEIN RBP-26"/>
    <property type="match status" value="1"/>
</dbReference>
<keyword evidence="14" id="KW-1185">Reference proteome</keyword>
<dbReference type="GO" id="GO:0006408">
    <property type="term" value="P:snRNA export from nucleus"/>
    <property type="evidence" value="ECO:0007669"/>
    <property type="project" value="InterPro"/>
</dbReference>
<reference evidence="13" key="1">
    <citation type="journal article" date="2023" name="GigaByte">
        <title>Genome assembly of the bearded iris, Iris pallida Lam.</title>
        <authorList>
            <person name="Bruccoleri R.E."/>
            <person name="Oakeley E.J."/>
            <person name="Faust A.M.E."/>
            <person name="Altorfer M."/>
            <person name="Dessus-Babus S."/>
            <person name="Burckhardt D."/>
            <person name="Oertli M."/>
            <person name="Naumann U."/>
            <person name="Petersen F."/>
            <person name="Wong J."/>
        </authorList>
    </citation>
    <scope>NUCLEOTIDE SEQUENCE</scope>
    <source>
        <strain evidence="13">GSM-AAB239-AS_SAM_17_03QT</strain>
    </source>
</reference>
<evidence type="ECO:0000256" key="3">
    <source>
        <dbReference type="ARBA" id="ARBA00006094"/>
    </source>
</evidence>
<feature type="domain" description="Phosphorylated adapter RNA export protein RNA-binding" evidence="12">
    <location>
        <begin position="96"/>
        <end position="175"/>
    </location>
</feature>
<keyword evidence="6" id="KW-0963">Cytoplasm</keyword>
<feature type="region of interest" description="Disordered" evidence="11">
    <location>
        <begin position="181"/>
        <end position="236"/>
    </location>
</feature>
<dbReference type="Gene3D" id="1.10.10.1440">
    <property type="entry name" value="PHAX RNA-binding domain"/>
    <property type="match status" value="1"/>
</dbReference>
<dbReference type="InterPro" id="IPR038092">
    <property type="entry name" value="PHAX_RNA-binding_sf"/>
</dbReference>
<comment type="subcellular location">
    <subcellularLocation>
        <location evidence="2">Cytoplasm</location>
    </subcellularLocation>
    <subcellularLocation>
        <location evidence="1">Nucleus</location>
    </subcellularLocation>
</comment>
<evidence type="ECO:0000256" key="7">
    <source>
        <dbReference type="ARBA" id="ARBA00022884"/>
    </source>
</evidence>
<dbReference type="InterPro" id="IPR019385">
    <property type="entry name" value="PHAX_RNA-binding_domain"/>
</dbReference>
<dbReference type="Pfam" id="PF10258">
    <property type="entry name" value="PHAX_RNA-bd"/>
    <property type="match status" value="1"/>
</dbReference>
<dbReference type="EMBL" id="JANAVB010036618">
    <property type="protein sequence ID" value="KAJ6803121.1"/>
    <property type="molecule type" value="Genomic_DNA"/>
</dbReference>
<reference evidence="13" key="2">
    <citation type="submission" date="2023-04" db="EMBL/GenBank/DDBJ databases">
        <authorList>
            <person name="Bruccoleri R.E."/>
            <person name="Oakeley E.J."/>
            <person name="Faust A.-M."/>
            <person name="Dessus-Babus S."/>
            <person name="Altorfer M."/>
            <person name="Burckhardt D."/>
            <person name="Oertli M."/>
            <person name="Naumann U."/>
            <person name="Petersen F."/>
            <person name="Wong J."/>
        </authorList>
    </citation>
    <scope>NUCLEOTIDE SEQUENCE</scope>
    <source>
        <strain evidence="13">GSM-AAB239-AS_SAM_17_03QT</strain>
        <tissue evidence="13">Leaf</tissue>
    </source>
</reference>
<dbReference type="Proteomes" id="UP001140949">
    <property type="component" value="Unassembled WGS sequence"/>
</dbReference>
<keyword evidence="5" id="KW-0813">Transport</keyword>
<name>A0AAX6EGK9_IRIPA</name>
<comment type="similarity">
    <text evidence="3">Belongs to the PHAX family.</text>
</comment>
<dbReference type="InterPro" id="IPR039047">
    <property type="entry name" value="PHAX"/>
</dbReference>
<evidence type="ECO:0000256" key="2">
    <source>
        <dbReference type="ARBA" id="ARBA00004496"/>
    </source>
</evidence>
<dbReference type="AlphaFoldDB" id="A0AAX6EGK9"/>
<feature type="compositionally biased region" description="Basic and acidic residues" evidence="11">
    <location>
        <begin position="227"/>
        <end position="236"/>
    </location>
</feature>
<evidence type="ECO:0000256" key="4">
    <source>
        <dbReference type="ARBA" id="ARBA00016856"/>
    </source>
</evidence>
<keyword evidence="8" id="KW-0653">Protein transport</keyword>
<keyword evidence="7" id="KW-0694">RNA-binding</keyword>
<evidence type="ECO:0000256" key="9">
    <source>
        <dbReference type="ARBA" id="ARBA00023242"/>
    </source>
</evidence>
<evidence type="ECO:0000256" key="8">
    <source>
        <dbReference type="ARBA" id="ARBA00022927"/>
    </source>
</evidence>
<evidence type="ECO:0000256" key="10">
    <source>
        <dbReference type="ARBA" id="ARBA00030834"/>
    </source>
</evidence>
<evidence type="ECO:0000256" key="1">
    <source>
        <dbReference type="ARBA" id="ARBA00004123"/>
    </source>
</evidence>
<evidence type="ECO:0000259" key="12">
    <source>
        <dbReference type="Pfam" id="PF10258"/>
    </source>
</evidence>
<evidence type="ECO:0000256" key="5">
    <source>
        <dbReference type="ARBA" id="ARBA00022448"/>
    </source>
</evidence>
<evidence type="ECO:0000313" key="14">
    <source>
        <dbReference type="Proteomes" id="UP001140949"/>
    </source>
</evidence>
<sequence length="256" mass="27898">MDAPGANILESILEEVDEVETLDFDDDDVDMVDADTDAGAPAGIGDVAAASSAAAEGGGGDRKVSACKKKKKKNRNKKRKRKGGDAPNITDINRFVVDTCRRLREKKSYLVWNAIGCLGVSAVSDLVKEVDVILGCGGQKTTDGKRLRTGGGILWNILKSREPNAYKEIMAKGKEFEKQLWQPKKRQATNRNDAEAPQNAPDKATGGDVVDNSKHLPEMQQGLESADSSKGRISVRDRIRLPVSYEDLYEEGEVHE</sequence>
<evidence type="ECO:0000256" key="11">
    <source>
        <dbReference type="SAM" id="MobiDB-lite"/>
    </source>
</evidence>
<evidence type="ECO:0000313" key="13">
    <source>
        <dbReference type="EMBL" id="KAJ6803121.1"/>
    </source>
</evidence>
<feature type="compositionally biased region" description="Basic residues" evidence="11">
    <location>
        <begin position="65"/>
        <end position="82"/>
    </location>
</feature>
<dbReference type="GO" id="GO:0015031">
    <property type="term" value="P:protein transport"/>
    <property type="evidence" value="ECO:0007669"/>
    <property type="project" value="UniProtKB-KW"/>
</dbReference>
<keyword evidence="9" id="KW-0539">Nucleus</keyword>
<dbReference type="PANTHER" id="PTHR13135:SF0">
    <property type="entry name" value="PHOSPHORYLATED ADAPTER RNA EXPORT PROTEIN"/>
    <property type="match status" value="1"/>
</dbReference>
<dbReference type="GO" id="GO:0005737">
    <property type="term" value="C:cytoplasm"/>
    <property type="evidence" value="ECO:0007669"/>
    <property type="project" value="UniProtKB-SubCell"/>
</dbReference>
<dbReference type="GO" id="GO:0003723">
    <property type="term" value="F:RNA binding"/>
    <property type="evidence" value="ECO:0007669"/>
    <property type="project" value="UniProtKB-KW"/>
</dbReference>
<feature type="region of interest" description="Disordered" evidence="11">
    <location>
        <begin position="54"/>
        <end position="86"/>
    </location>
</feature>
<organism evidence="13 14">
    <name type="scientific">Iris pallida</name>
    <name type="common">Sweet iris</name>
    <dbReference type="NCBI Taxonomy" id="29817"/>
    <lineage>
        <taxon>Eukaryota</taxon>
        <taxon>Viridiplantae</taxon>
        <taxon>Streptophyta</taxon>
        <taxon>Embryophyta</taxon>
        <taxon>Tracheophyta</taxon>
        <taxon>Spermatophyta</taxon>
        <taxon>Magnoliopsida</taxon>
        <taxon>Liliopsida</taxon>
        <taxon>Asparagales</taxon>
        <taxon>Iridaceae</taxon>
        <taxon>Iridoideae</taxon>
        <taxon>Irideae</taxon>
        <taxon>Iris</taxon>
    </lineage>
</organism>
<gene>
    <name evidence="13" type="ORF">M6B38_109095</name>
</gene>
<dbReference type="GO" id="GO:0005634">
    <property type="term" value="C:nucleus"/>
    <property type="evidence" value="ECO:0007669"/>
    <property type="project" value="UniProtKB-SubCell"/>
</dbReference>
<evidence type="ECO:0000256" key="6">
    <source>
        <dbReference type="ARBA" id="ARBA00022490"/>
    </source>
</evidence>
<accession>A0AAX6EGK9</accession>
<protein>
    <recommendedName>
        <fullName evidence="4">Phosphorylated adapter RNA export protein</fullName>
    </recommendedName>
    <alternativeName>
        <fullName evidence="10">RNA U small nuclear RNA export adapter protein</fullName>
    </alternativeName>
</protein>
<comment type="caution">
    <text evidence="13">The sequence shown here is derived from an EMBL/GenBank/DDBJ whole genome shotgun (WGS) entry which is preliminary data.</text>
</comment>
<proteinExistence type="inferred from homology"/>